<name>A0ABU2RRN2_9ACTN</name>
<evidence type="ECO:0000256" key="1">
    <source>
        <dbReference type="SAM" id="MobiDB-lite"/>
    </source>
</evidence>
<evidence type="ECO:0000256" key="2">
    <source>
        <dbReference type="SAM" id="SignalP"/>
    </source>
</evidence>
<keyword evidence="4" id="KW-0378">Hydrolase</keyword>
<dbReference type="Gene3D" id="3.60.10.10">
    <property type="entry name" value="Endonuclease/exonuclease/phosphatase"/>
    <property type="match status" value="1"/>
</dbReference>
<feature type="region of interest" description="Disordered" evidence="1">
    <location>
        <begin position="290"/>
        <end position="313"/>
    </location>
</feature>
<dbReference type="SUPFAM" id="SSF56219">
    <property type="entry name" value="DNase I-like"/>
    <property type="match status" value="1"/>
</dbReference>
<feature type="chain" id="PRO_5047454756" evidence="2">
    <location>
        <begin position="26"/>
        <end position="322"/>
    </location>
</feature>
<keyword evidence="4" id="KW-0540">Nuclease</keyword>
<dbReference type="GO" id="GO:0004519">
    <property type="term" value="F:endonuclease activity"/>
    <property type="evidence" value="ECO:0007669"/>
    <property type="project" value="UniProtKB-KW"/>
</dbReference>
<organism evidence="4 5">
    <name type="scientific">Streptomyces salyersiae</name>
    <dbReference type="NCBI Taxonomy" id="3075530"/>
    <lineage>
        <taxon>Bacteria</taxon>
        <taxon>Bacillati</taxon>
        <taxon>Actinomycetota</taxon>
        <taxon>Actinomycetes</taxon>
        <taxon>Kitasatosporales</taxon>
        <taxon>Streptomycetaceae</taxon>
        <taxon>Streptomyces</taxon>
    </lineage>
</organism>
<dbReference type="RefSeq" id="WP_311660504.1">
    <property type="nucleotide sequence ID" value="NZ_JAVREX010000014.1"/>
</dbReference>
<accession>A0ABU2RRN2</accession>
<feature type="domain" description="Endonuclease/exonuclease/phosphatase" evidence="3">
    <location>
        <begin position="47"/>
        <end position="283"/>
    </location>
</feature>
<keyword evidence="4" id="KW-0255">Endonuclease</keyword>
<dbReference type="Proteomes" id="UP001183777">
    <property type="component" value="Unassembled WGS sequence"/>
</dbReference>
<feature type="signal peptide" evidence="2">
    <location>
        <begin position="1"/>
        <end position="25"/>
    </location>
</feature>
<evidence type="ECO:0000313" key="5">
    <source>
        <dbReference type="Proteomes" id="UP001183777"/>
    </source>
</evidence>
<dbReference type="InterPro" id="IPR005135">
    <property type="entry name" value="Endo/exonuclease/phosphatase"/>
</dbReference>
<evidence type="ECO:0000313" key="4">
    <source>
        <dbReference type="EMBL" id="MDT0431331.1"/>
    </source>
</evidence>
<protein>
    <submittedName>
        <fullName evidence="4">Endonuclease/exonuclease/phosphatase family protein</fullName>
    </submittedName>
</protein>
<dbReference type="EMBL" id="JAVREX010000014">
    <property type="protein sequence ID" value="MDT0431331.1"/>
    <property type="molecule type" value="Genomic_DNA"/>
</dbReference>
<reference evidence="5" key="1">
    <citation type="submission" date="2023-07" db="EMBL/GenBank/DDBJ databases">
        <title>30 novel species of actinomycetes from the DSMZ collection.</title>
        <authorList>
            <person name="Nouioui I."/>
        </authorList>
    </citation>
    <scope>NUCLEOTIDE SEQUENCE [LARGE SCALE GENOMIC DNA]</scope>
    <source>
        <strain evidence="5">DSM 41770</strain>
    </source>
</reference>
<gene>
    <name evidence="4" type="ORF">RM649_27275</name>
</gene>
<dbReference type="InterPro" id="IPR036691">
    <property type="entry name" value="Endo/exonu/phosph_ase_sf"/>
</dbReference>
<proteinExistence type="predicted"/>
<dbReference type="Pfam" id="PF03372">
    <property type="entry name" value="Exo_endo_phos"/>
    <property type="match status" value="1"/>
</dbReference>
<evidence type="ECO:0000259" key="3">
    <source>
        <dbReference type="Pfam" id="PF03372"/>
    </source>
</evidence>
<sequence length="322" mass="34107">MPVRARAAAAVIGVVALLAAGAVFADRATDEAPGPRGARGPTVLRVVTWNVCGEAGGKRGEAGYCPYRNSPAEKVEQITELAHERDADVIALQEICGGAAGSHLSLLRTALGPEWSVRRAEGARPDGRTRCRGGLSGHLGVAIAVRGKVVGARSRNALPPDPAGRSHETLPVLCVRVGGWSYTPCTTHILPGEDPRVLEQITGVRDFVRQEDRPTVLTGDFNRNSGASQLKPLVSAFTECPDLLGTGQGTSTYHQWMPAEGTHSFHTLDHVFVSKASEVRAPFARCGVDRDRMDTTPNEPGGVEPDGYSDHAPVFADIRTGG</sequence>
<keyword evidence="5" id="KW-1185">Reference proteome</keyword>
<comment type="caution">
    <text evidence="4">The sequence shown here is derived from an EMBL/GenBank/DDBJ whole genome shotgun (WGS) entry which is preliminary data.</text>
</comment>
<keyword evidence="2" id="KW-0732">Signal</keyword>